<proteinExistence type="predicted"/>
<reference evidence="1" key="1">
    <citation type="submission" date="2024-02" db="EMBL/GenBank/DDBJ databases">
        <title>Metagenome Assembled Genome of Zalaria obscura JY119.</title>
        <authorList>
            <person name="Vighnesh L."/>
            <person name="Jagadeeshwari U."/>
            <person name="Venkata Ramana C."/>
            <person name="Sasikala C."/>
        </authorList>
    </citation>
    <scope>NUCLEOTIDE SEQUENCE</scope>
    <source>
        <strain evidence="1">JY119</strain>
    </source>
</reference>
<keyword evidence="2" id="KW-1185">Reference proteome</keyword>
<sequence length="479" mass="50354">MGLWQLPKRRAAAKPFQSVVPVRASASASRLSTSPSSTMSITTSRPSPSSFSLRLIPYTRFPHLQSLLHLPWRLESYTYANTLHKRLFRDIRPSRGRQRSPFSTNIAGEHQSLPVLERSRTTIDPPDTVTHIKTPIATAQQLLVYGTNALPSCAQSCTLLSSAQSACIPPAAPATDQATYESCFCQSAYLRTLYSSPNGVCDSVCGQSDLVQIQSWYKSNCADGGASAATAGGTTTVVITTTSAVATAGVGVPTTEAAAAATPSTTGSSSAAPGDTDEGSSSYTGSWWSAHWKWVLMLIILFLGLALLALLAVLLKRRHDRRMDKVTTSFNAGITTRAAPTPGASVPPSRGLQTSGDNRQGTYAAAGMAEIGEGRGRATPTREQYGYGGGGGAAGPYAHEQQQRLGSRGSVGAIRERDLVGGGGGRVRPEDPEKMRGSPLAKEVGVDGGGEEKGGDKGKGKGKRKLLGKRMGGGDEEKI</sequence>
<comment type="caution">
    <text evidence="1">The sequence shown here is derived from an EMBL/GenBank/DDBJ whole genome shotgun (WGS) entry which is preliminary data.</text>
</comment>
<accession>A0ACC3SCI5</accession>
<dbReference type="Proteomes" id="UP001320706">
    <property type="component" value="Unassembled WGS sequence"/>
</dbReference>
<evidence type="ECO:0000313" key="1">
    <source>
        <dbReference type="EMBL" id="KAK8205675.1"/>
    </source>
</evidence>
<gene>
    <name evidence="1" type="ORF">M8818_004853</name>
</gene>
<dbReference type="EMBL" id="JAMKPW020000023">
    <property type="protein sequence ID" value="KAK8205675.1"/>
    <property type="molecule type" value="Genomic_DNA"/>
</dbReference>
<name>A0ACC3SCI5_9PEZI</name>
<protein>
    <submittedName>
        <fullName evidence="1">Uncharacterized protein</fullName>
    </submittedName>
</protein>
<organism evidence="1 2">
    <name type="scientific">Zalaria obscura</name>
    <dbReference type="NCBI Taxonomy" id="2024903"/>
    <lineage>
        <taxon>Eukaryota</taxon>
        <taxon>Fungi</taxon>
        <taxon>Dikarya</taxon>
        <taxon>Ascomycota</taxon>
        <taxon>Pezizomycotina</taxon>
        <taxon>Dothideomycetes</taxon>
        <taxon>Dothideomycetidae</taxon>
        <taxon>Dothideales</taxon>
        <taxon>Zalariaceae</taxon>
        <taxon>Zalaria</taxon>
    </lineage>
</organism>
<evidence type="ECO:0000313" key="2">
    <source>
        <dbReference type="Proteomes" id="UP001320706"/>
    </source>
</evidence>